<proteinExistence type="predicted"/>
<dbReference type="PROSITE" id="PS51140">
    <property type="entry name" value="CUE"/>
    <property type="match status" value="1"/>
</dbReference>
<evidence type="ECO:0000256" key="1">
    <source>
        <dbReference type="SAM" id="Coils"/>
    </source>
</evidence>
<dbReference type="PANTHER" id="PTHR31245:SF1">
    <property type="entry name" value="UBIQUITIN SYSTEM COMPONENT CUE PROTEIN"/>
    <property type="match status" value="1"/>
</dbReference>
<feature type="domain" description="CUE" evidence="3">
    <location>
        <begin position="65"/>
        <end position="108"/>
    </location>
</feature>
<evidence type="ECO:0000313" key="5">
    <source>
        <dbReference type="EMBL" id="WOG91295.1"/>
    </source>
</evidence>
<keyword evidence="1" id="KW-0175">Coiled coil</keyword>
<keyword evidence="6" id="KW-1185">Reference proteome</keyword>
<organism evidence="4">
    <name type="scientific">Daucus carota subsp. sativus</name>
    <name type="common">Carrot</name>
    <dbReference type="NCBI Taxonomy" id="79200"/>
    <lineage>
        <taxon>Eukaryota</taxon>
        <taxon>Viridiplantae</taxon>
        <taxon>Streptophyta</taxon>
        <taxon>Embryophyta</taxon>
        <taxon>Tracheophyta</taxon>
        <taxon>Spermatophyta</taxon>
        <taxon>Magnoliopsida</taxon>
        <taxon>eudicotyledons</taxon>
        <taxon>Gunneridae</taxon>
        <taxon>Pentapetalae</taxon>
        <taxon>asterids</taxon>
        <taxon>campanulids</taxon>
        <taxon>Apiales</taxon>
        <taxon>Apiaceae</taxon>
        <taxon>Apioideae</taxon>
        <taxon>Scandiceae</taxon>
        <taxon>Daucinae</taxon>
        <taxon>Daucus</taxon>
        <taxon>Daucus sect. Daucus</taxon>
    </lineage>
</organism>
<dbReference type="EMBL" id="CP093345">
    <property type="protein sequence ID" value="WOG91295.1"/>
    <property type="molecule type" value="Genomic_DNA"/>
</dbReference>
<reference evidence="4" key="1">
    <citation type="journal article" date="2016" name="Nat. Genet.">
        <title>A high-quality carrot genome assembly provides new insights into carotenoid accumulation and asterid genome evolution.</title>
        <authorList>
            <person name="Iorizzo M."/>
            <person name="Ellison S."/>
            <person name="Senalik D."/>
            <person name="Zeng P."/>
            <person name="Satapoomin P."/>
            <person name="Huang J."/>
            <person name="Bowman M."/>
            <person name="Iovene M."/>
            <person name="Sanseverino W."/>
            <person name="Cavagnaro P."/>
            <person name="Yildiz M."/>
            <person name="Macko-Podgorni A."/>
            <person name="Moranska E."/>
            <person name="Grzebelus E."/>
            <person name="Grzebelus D."/>
            <person name="Ashrafi H."/>
            <person name="Zheng Z."/>
            <person name="Cheng S."/>
            <person name="Spooner D."/>
            <person name="Van Deynze A."/>
            <person name="Simon P."/>
        </authorList>
    </citation>
    <scope>NUCLEOTIDE SEQUENCE [LARGE SCALE GENOMIC DNA]</scope>
    <source>
        <tissue evidence="4">Leaf</tissue>
    </source>
</reference>
<evidence type="ECO:0000313" key="6">
    <source>
        <dbReference type="Proteomes" id="UP000077755"/>
    </source>
</evidence>
<dbReference type="AlphaFoldDB" id="A0A165ZYU7"/>
<gene>
    <name evidence="4" type="ORF">DCAR_009321</name>
    <name evidence="5" type="ORF">DCAR_0310543</name>
</gene>
<evidence type="ECO:0000259" key="3">
    <source>
        <dbReference type="PROSITE" id="PS51140"/>
    </source>
</evidence>
<reference evidence="5" key="2">
    <citation type="submission" date="2022-03" db="EMBL/GenBank/DDBJ databases">
        <title>Draft title - Genomic analysis of global carrot germplasm unveils the trajectory of domestication and the origin of high carotenoid orange carrot.</title>
        <authorList>
            <person name="Iorizzo M."/>
            <person name="Ellison S."/>
            <person name="Senalik D."/>
            <person name="Macko-Podgorni A."/>
            <person name="Grzebelus D."/>
            <person name="Bostan H."/>
            <person name="Rolling W."/>
            <person name="Curaba J."/>
            <person name="Simon P."/>
        </authorList>
    </citation>
    <scope>NUCLEOTIDE SEQUENCE</scope>
    <source>
        <tissue evidence="5">Leaf</tissue>
    </source>
</reference>
<accession>A0A165ZYU7</accession>
<feature type="compositionally biased region" description="Polar residues" evidence="2">
    <location>
        <begin position="142"/>
        <end position="152"/>
    </location>
</feature>
<dbReference type="Gramene" id="KZN00567">
    <property type="protein sequence ID" value="KZN00567"/>
    <property type="gene ID" value="DCAR_009321"/>
</dbReference>
<dbReference type="SUPFAM" id="SSF46934">
    <property type="entry name" value="UBA-like"/>
    <property type="match status" value="1"/>
</dbReference>
<dbReference type="InterPro" id="IPR003892">
    <property type="entry name" value="CUE"/>
</dbReference>
<feature type="region of interest" description="Disordered" evidence="2">
    <location>
        <begin position="119"/>
        <end position="154"/>
    </location>
</feature>
<dbReference type="CDD" id="cd14279">
    <property type="entry name" value="CUE"/>
    <property type="match status" value="1"/>
</dbReference>
<dbReference type="STRING" id="79200.A0A165ZYU7"/>
<dbReference type="Proteomes" id="UP000077755">
    <property type="component" value="Chromosome 3"/>
</dbReference>
<evidence type="ECO:0000256" key="2">
    <source>
        <dbReference type="SAM" id="MobiDB-lite"/>
    </source>
</evidence>
<dbReference type="InterPro" id="IPR009060">
    <property type="entry name" value="UBA-like_sf"/>
</dbReference>
<dbReference type="OMA" id="CIQHERQ"/>
<dbReference type="Pfam" id="PF02845">
    <property type="entry name" value="CUE"/>
    <property type="match status" value="1"/>
</dbReference>
<sequence>MSAIVCGKRSNFFEDTTPSSSSSPPGSKRICFTSSSNSPIRLSPSRANSVYSSSYSSGFANPFRSISVHLDNLAAIFPDMDKQLLERALEECGDDLDSAIKSLTELRLGSTVINSDAAPAQQANGQVQPPVGVTANGEDASSENPPTTQTPSMDGADWVELFVTEMVNASNIDDARNRASRALEFLEKSIRAQATAETAQGLQQENNVLKEQLHAMIQENNILKRAVSIQHERQKEFEDKNQELHNLKQMVSQYQEQLRTLEVNNYALTLHLKQAQQSNSLPGRFHPDVF</sequence>
<dbReference type="OrthoDB" id="440455at2759"/>
<dbReference type="EMBL" id="LNRQ01000003">
    <property type="protein sequence ID" value="KZN00567.1"/>
    <property type="molecule type" value="Genomic_DNA"/>
</dbReference>
<name>A0A165ZYU7_DAUCS</name>
<feature type="coiled-coil region" evidence="1">
    <location>
        <begin position="192"/>
        <end position="264"/>
    </location>
</feature>
<dbReference type="Gene3D" id="1.10.8.10">
    <property type="entry name" value="DNA helicase RuvA subunit, C-terminal domain"/>
    <property type="match status" value="1"/>
</dbReference>
<dbReference type="GO" id="GO:0043130">
    <property type="term" value="F:ubiquitin binding"/>
    <property type="evidence" value="ECO:0007669"/>
    <property type="project" value="InterPro"/>
</dbReference>
<protein>
    <recommendedName>
        <fullName evidence="3">CUE domain-containing protein</fullName>
    </recommendedName>
</protein>
<evidence type="ECO:0000313" key="4">
    <source>
        <dbReference type="EMBL" id="KZN00567.1"/>
    </source>
</evidence>
<dbReference type="KEGG" id="dcr:108215194"/>
<dbReference type="PANTHER" id="PTHR31245">
    <property type="entry name" value="UBIQUITIN SYSTEM COMPONENT CUE PROTEIN"/>
    <property type="match status" value="1"/>
</dbReference>